<proteinExistence type="predicted"/>
<sequence length="186" mass="20844">MATLTPFKGVRSFALPYLRRDVASGLSETGTITVSHIDKGFFSERIRDARFFNQTSKNVNSLEESVVKSARCHRYIPNVLSFSSTTNRTVKREIEKKGYTNWTRNVTNPRCQLKGKTVDQLPVLYALDFKRAIYSSKPSPSDTGIGIVLAQRSDRGRASHPVPYARNSSDAERAYCTTERECAAIA</sequence>
<dbReference type="Proteomes" id="UP000887159">
    <property type="component" value="Unassembled WGS sequence"/>
</dbReference>
<evidence type="ECO:0000259" key="1">
    <source>
        <dbReference type="Pfam" id="PF17919"/>
    </source>
</evidence>
<comment type="caution">
    <text evidence="2">The sequence shown here is derived from an EMBL/GenBank/DDBJ whole genome shotgun (WGS) entry which is preliminary data.</text>
</comment>
<evidence type="ECO:0000313" key="2">
    <source>
        <dbReference type="EMBL" id="GFX99383.1"/>
    </source>
</evidence>
<organism evidence="2 3">
    <name type="scientific">Trichonephila clavipes</name>
    <name type="common">Golden silk orbweaver</name>
    <name type="synonym">Nephila clavipes</name>
    <dbReference type="NCBI Taxonomy" id="2585209"/>
    <lineage>
        <taxon>Eukaryota</taxon>
        <taxon>Metazoa</taxon>
        <taxon>Ecdysozoa</taxon>
        <taxon>Arthropoda</taxon>
        <taxon>Chelicerata</taxon>
        <taxon>Arachnida</taxon>
        <taxon>Araneae</taxon>
        <taxon>Araneomorphae</taxon>
        <taxon>Entelegynae</taxon>
        <taxon>Araneoidea</taxon>
        <taxon>Nephilidae</taxon>
        <taxon>Trichonephila</taxon>
    </lineage>
</organism>
<dbReference type="Pfam" id="PF17919">
    <property type="entry name" value="RT_RNaseH_2"/>
    <property type="match status" value="1"/>
</dbReference>
<dbReference type="InterPro" id="IPR041577">
    <property type="entry name" value="RT_RNaseH_2"/>
</dbReference>
<dbReference type="EMBL" id="BMAU01021210">
    <property type="protein sequence ID" value="GFX99383.1"/>
    <property type="molecule type" value="Genomic_DNA"/>
</dbReference>
<name>A0A8X6RQZ3_TRICX</name>
<reference evidence="2" key="1">
    <citation type="submission" date="2020-08" db="EMBL/GenBank/DDBJ databases">
        <title>Multicomponent nature underlies the extraordinary mechanical properties of spider dragline silk.</title>
        <authorList>
            <person name="Kono N."/>
            <person name="Nakamura H."/>
            <person name="Mori M."/>
            <person name="Yoshida Y."/>
            <person name="Ohtoshi R."/>
            <person name="Malay A.D."/>
            <person name="Moran D.A.P."/>
            <person name="Tomita M."/>
            <person name="Numata K."/>
            <person name="Arakawa K."/>
        </authorList>
    </citation>
    <scope>NUCLEOTIDE SEQUENCE</scope>
</reference>
<feature type="domain" description="Reverse transcriptase/retrotransposon-derived protein RNase H-like" evidence="1">
    <location>
        <begin position="117"/>
        <end position="185"/>
    </location>
</feature>
<dbReference type="AlphaFoldDB" id="A0A8X6RQZ3"/>
<accession>A0A8X6RQZ3</accession>
<protein>
    <recommendedName>
        <fullName evidence="1">Reverse transcriptase/retrotransposon-derived protein RNase H-like domain-containing protein</fullName>
    </recommendedName>
</protein>
<keyword evidence="3" id="KW-1185">Reference proteome</keyword>
<gene>
    <name evidence="2" type="ORF">TNCV_3023141</name>
</gene>
<evidence type="ECO:0000313" key="3">
    <source>
        <dbReference type="Proteomes" id="UP000887159"/>
    </source>
</evidence>